<evidence type="ECO:0000256" key="1">
    <source>
        <dbReference type="ARBA" id="ARBA00001966"/>
    </source>
</evidence>
<dbReference type="GO" id="GO:0051539">
    <property type="term" value="F:4 iron, 4 sulfur cluster binding"/>
    <property type="evidence" value="ECO:0007669"/>
    <property type="project" value="UniProtKB-KW"/>
</dbReference>
<dbReference type="GO" id="GO:0006270">
    <property type="term" value="P:DNA replication initiation"/>
    <property type="evidence" value="ECO:0007669"/>
    <property type="project" value="TreeGrafter"/>
</dbReference>
<keyword evidence="13" id="KW-1185">Reference proteome</keyword>
<comment type="caution">
    <text evidence="12">The sequence shown here is derived from an EMBL/GenBank/DDBJ whole genome shotgun (WGS) entry which is preliminary data.</text>
</comment>
<feature type="compositionally biased region" description="Basic and acidic residues" evidence="10">
    <location>
        <begin position="654"/>
        <end position="664"/>
    </location>
</feature>
<dbReference type="EMBL" id="JYNV01000290">
    <property type="protein sequence ID" value="KZM19871.1"/>
    <property type="molecule type" value="Genomic_DNA"/>
</dbReference>
<evidence type="ECO:0000256" key="6">
    <source>
        <dbReference type="ARBA" id="ARBA00022723"/>
    </source>
</evidence>
<dbReference type="GO" id="GO:0006269">
    <property type="term" value="P:DNA replication, synthesis of primer"/>
    <property type="evidence" value="ECO:0007669"/>
    <property type="project" value="UniProtKB-KW"/>
</dbReference>
<keyword evidence="7" id="KW-0408">Iron</keyword>
<dbReference type="GO" id="GO:0046872">
    <property type="term" value="F:metal ion binding"/>
    <property type="evidence" value="ECO:0007669"/>
    <property type="project" value="UniProtKB-KW"/>
</dbReference>
<dbReference type="Pfam" id="PF04104">
    <property type="entry name" value="DNA_primase_lrg"/>
    <property type="match status" value="1"/>
</dbReference>
<feature type="compositionally biased region" description="Basic and acidic residues" evidence="10">
    <location>
        <begin position="869"/>
        <end position="882"/>
    </location>
</feature>
<keyword evidence="8" id="KW-0411">Iron-sulfur</keyword>
<gene>
    <name evidence="12" type="ORF">ST47_g8967</name>
</gene>
<name>A0A162Y856_DIDRA</name>
<evidence type="ECO:0000313" key="12">
    <source>
        <dbReference type="EMBL" id="KZM19871.1"/>
    </source>
</evidence>
<feature type="compositionally biased region" description="Basic and acidic residues" evidence="10">
    <location>
        <begin position="762"/>
        <end position="797"/>
    </location>
</feature>
<dbReference type="CDD" id="cd07322">
    <property type="entry name" value="PriL_PriS_Eukaryotic"/>
    <property type="match status" value="1"/>
</dbReference>
<dbReference type="GO" id="GO:0005658">
    <property type="term" value="C:alpha DNA polymerase:primase complex"/>
    <property type="evidence" value="ECO:0007669"/>
    <property type="project" value="TreeGrafter"/>
</dbReference>
<organism evidence="12 13">
    <name type="scientific">Didymella rabiei</name>
    <name type="common">Chickpea ascochyta blight fungus</name>
    <name type="synonym">Mycosphaerella rabiei</name>
    <dbReference type="NCBI Taxonomy" id="5454"/>
    <lineage>
        <taxon>Eukaryota</taxon>
        <taxon>Fungi</taxon>
        <taxon>Dikarya</taxon>
        <taxon>Ascomycota</taxon>
        <taxon>Pezizomycotina</taxon>
        <taxon>Dothideomycetes</taxon>
        <taxon>Pleosporomycetidae</taxon>
        <taxon>Pleosporales</taxon>
        <taxon>Pleosporineae</taxon>
        <taxon>Didymellaceae</taxon>
        <taxon>Ascochyta</taxon>
    </lineage>
</organism>
<evidence type="ECO:0000256" key="9">
    <source>
        <dbReference type="ARBA" id="ARBA00023125"/>
    </source>
</evidence>
<evidence type="ECO:0000256" key="7">
    <source>
        <dbReference type="ARBA" id="ARBA00023004"/>
    </source>
</evidence>
<evidence type="ECO:0000256" key="5">
    <source>
        <dbReference type="ARBA" id="ARBA00022705"/>
    </source>
</evidence>
<feature type="compositionally biased region" description="Polar residues" evidence="10">
    <location>
        <begin position="1142"/>
        <end position="1157"/>
    </location>
</feature>
<evidence type="ECO:0000256" key="10">
    <source>
        <dbReference type="SAM" id="MobiDB-lite"/>
    </source>
</evidence>
<feature type="region of interest" description="Disordered" evidence="10">
    <location>
        <begin position="850"/>
        <end position="882"/>
    </location>
</feature>
<feature type="region of interest" description="Disordered" evidence="10">
    <location>
        <begin position="1057"/>
        <end position="1103"/>
    </location>
</feature>
<accession>A0A162Y856</accession>
<evidence type="ECO:0000256" key="4">
    <source>
        <dbReference type="ARBA" id="ARBA00022515"/>
    </source>
</evidence>
<feature type="compositionally biased region" description="Polar residues" evidence="10">
    <location>
        <begin position="1085"/>
        <end position="1094"/>
    </location>
</feature>
<evidence type="ECO:0000313" key="13">
    <source>
        <dbReference type="Proteomes" id="UP000076837"/>
    </source>
</evidence>
<dbReference type="PANTHER" id="PTHR10537:SF3">
    <property type="entry name" value="DNA PRIMASE LARGE SUBUNIT"/>
    <property type="match status" value="1"/>
</dbReference>
<keyword evidence="9" id="KW-0238">DNA-binding</keyword>
<protein>
    <submittedName>
        <fullName evidence="12">DNA primase</fullName>
    </submittedName>
</protein>
<dbReference type="PANTHER" id="PTHR10537">
    <property type="entry name" value="DNA PRIMASE LARGE SUBUNIT"/>
    <property type="match status" value="1"/>
</dbReference>
<feature type="domain" description="DNA primase large subunit C-terminal" evidence="11">
    <location>
        <begin position="276"/>
        <end position="456"/>
    </location>
</feature>
<keyword evidence="4" id="KW-0639">Primosome</keyword>
<feature type="region of interest" description="Disordered" evidence="10">
    <location>
        <begin position="737"/>
        <end position="819"/>
    </location>
</feature>
<sequence length="1307" mass="147417">MIRHDYSRVDSKRRANLSHKKKQFAKAEFQEQTYEHRLSLYTLPPTAEITLEEFEQWAIDRLKVLSEIEACTFRNKSPEETAEYMKSILDKYIPLRSSTSKSQHLHHERKKDHYSHFILRLAFSATEDLRRRFSRLETMLFRLRFKDDDCFERQEFVRSLNLEWEEVQEAEKRELKEELLAAAGGGMKSREEQEWFKVDWERVPELVEQRRVFLKRGKAYLTSRALPRLDEDDRLAPILAHLSQSFTAPDAAYSTSDANIDGLSAITASSIDTLSQNFPLCMRNLHTTLRENSHLKHFGRLQYTLFLKGIGLSLDECIIFWRRSFKLMTDDKFAKEYRYNIRHSYGDVGGDSNRRGRGYTPYSCQKLLTEPLPGPGQTHGCPYRTFTPDNLISVLQRVGVNERDVLKTVREDVGKQRYHVACNRVFEWSHKREIKKVKDDGSWSATDLDTIVHPNTCRPSRTWPEDSSLRAEAGLNLKAVNLDMEPTGQATLNESWTTSNLPDPATSIQCKHCNRHVATISVGNGFVPVVSQTQACMICEPFLGLHETLQTREQEHTALLDRGPKHHGRTLAHERFRNAKVALENFLISIEAPNEAIFDVAQADFATRADPTQPARTDNTAEGPRPHINRRDSREESPQVEQITPTELSPIAKRRLERDSGAKSLERKRIKFTESVEERPEYRSFYEFFRGGKEYIPGRYVVAEGSEYLDTSGSTLSFTKFTGQRKVGSKFVDVVPKEEPQEGEDNVLTVKSKGTGNRKRKQDREAFEDRRKHLEHSDSMPEYERDNDGMNGRELRSTRRSRSTTPSVMTRSRREVAQYDGQDDKAQNIVHVNRSLIVSLKTPYLFRDDVPADEQGSMHTPEHGEEDQDISREGDRAEATRDAAELTRINQVVENLERELNGLQQAVATPKYTHKVSTAVRGALEALAPLKKLLETRPVDTEKDGESEGDIEDGSIYFDVVDATDKVVSEDMLHSAEALEKLEHSQTRADTASHIGAGEVYESFTPDANGLDDMPMEVGQNMHTTPAAETAEPEDEHTPQHAVLSVEAGLEKTSKSITDEGATVTSTTTKCGSKLSTIRRRSREATPQPNGTPSDNERTTIQDPEMPAGITVLVPPSEVTQNEDANSYQGVSALINGQVETQGVQAQCESEASNGSPKASDIDQHFGTTSAGSGEPMQQSDSSRNQRGFSSTDDGLKIKAHNEELTYAHEVPDDAFDIEEAGCVRQPTISTVFGPQANKESASANEITQHASHYAPANKPSGNVHSDVAISLGETTKNVYQMKRQDPEDLCVDKAKVAPRVHAREPK</sequence>
<feature type="region of interest" description="Disordered" evidence="10">
    <location>
        <begin position="608"/>
        <end position="664"/>
    </location>
</feature>
<evidence type="ECO:0000256" key="3">
    <source>
        <dbReference type="ARBA" id="ARBA00022485"/>
    </source>
</evidence>
<comment type="similarity">
    <text evidence="2">Belongs to the eukaryotic-type primase large subunit family.</text>
</comment>
<reference evidence="12 13" key="1">
    <citation type="journal article" date="2016" name="Sci. Rep.">
        <title>Draft genome sequencing and secretome analysis of fungal phytopathogen Ascochyta rabiei provides insight into the necrotrophic effector repertoire.</title>
        <authorList>
            <person name="Verma S."/>
            <person name="Gazara R.K."/>
            <person name="Nizam S."/>
            <person name="Parween S."/>
            <person name="Chattopadhyay D."/>
            <person name="Verma P.K."/>
        </authorList>
    </citation>
    <scope>NUCLEOTIDE SEQUENCE [LARGE SCALE GENOMIC DNA]</scope>
    <source>
        <strain evidence="12 13">ArDII</strain>
    </source>
</reference>
<dbReference type="Proteomes" id="UP000076837">
    <property type="component" value="Unassembled WGS sequence"/>
</dbReference>
<dbReference type="GO" id="GO:0003677">
    <property type="term" value="F:DNA binding"/>
    <property type="evidence" value="ECO:0007669"/>
    <property type="project" value="UniProtKB-KW"/>
</dbReference>
<dbReference type="Pfam" id="PF26466">
    <property type="entry name" value="DNA_primase_lrg_N"/>
    <property type="match status" value="1"/>
</dbReference>
<evidence type="ECO:0000256" key="2">
    <source>
        <dbReference type="ARBA" id="ARBA00010564"/>
    </source>
</evidence>
<feature type="compositionally biased region" description="Polar residues" evidence="10">
    <location>
        <begin position="1063"/>
        <end position="1076"/>
    </location>
</feature>
<feature type="compositionally biased region" description="Polar residues" evidence="10">
    <location>
        <begin position="1166"/>
        <end position="1193"/>
    </location>
</feature>
<keyword evidence="6" id="KW-0479">Metal-binding</keyword>
<keyword evidence="3" id="KW-0004">4Fe-4S</keyword>
<dbReference type="InterPro" id="IPR007238">
    <property type="entry name" value="DNA_primase_lsu_euk/arc"/>
</dbReference>
<keyword evidence="5" id="KW-0235">DNA replication</keyword>
<dbReference type="InterPro" id="IPR016558">
    <property type="entry name" value="DNA_primase_lsu_euk"/>
</dbReference>
<dbReference type="Gene3D" id="1.20.930.80">
    <property type="match status" value="1"/>
</dbReference>
<evidence type="ECO:0000256" key="8">
    <source>
        <dbReference type="ARBA" id="ARBA00023014"/>
    </source>
</evidence>
<dbReference type="InterPro" id="IPR058560">
    <property type="entry name" value="DNA_primase_C"/>
</dbReference>
<proteinExistence type="inferred from homology"/>
<feature type="region of interest" description="Disordered" evidence="10">
    <location>
        <begin position="1142"/>
        <end position="1194"/>
    </location>
</feature>
<comment type="cofactor">
    <cofactor evidence="1">
        <name>[4Fe-4S] cluster</name>
        <dbReference type="ChEBI" id="CHEBI:49883"/>
    </cofactor>
</comment>
<dbReference type="STRING" id="5454.A0A162Y856"/>
<evidence type="ECO:0000259" key="11">
    <source>
        <dbReference type="Pfam" id="PF04104"/>
    </source>
</evidence>